<organism evidence="3 4">
    <name type="scientific">Arenimonas composti TR7-09 = DSM 18010</name>
    <dbReference type="NCBI Taxonomy" id="1121013"/>
    <lineage>
        <taxon>Bacteria</taxon>
        <taxon>Pseudomonadati</taxon>
        <taxon>Pseudomonadota</taxon>
        <taxon>Gammaproteobacteria</taxon>
        <taxon>Lysobacterales</taxon>
        <taxon>Lysobacteraceae</taxon>
        <taxon>Arenimonas</taxon>
    </lineage>
</organism>
<dbReference type="AlphaFoldDB" id="A0A091BCZ0"/>
<feature type="region of interest" description="Disordered" evidence="1">
    <location>
        <begin position="19"/>
        <end position="65"/>
    </location>
</feature>
<evidence type="ECO:0000256" key="2">
    <source>
        <dbReference type="SAM" id="SignalP"/>
    </source>
</evidence>
<evidence type="ECO:0000256" key="1">
    <source>
        <dbReference type="SAM" id="MobiDB-lite"/>
    </source>
</evidence>
<dbReference type="EMBL" id="AWXU01000049">
    <property type="protein sequence ID" value="KFN48699.1"/>
    <property type="molecule type" value="Genomic_DNA"/>
</dbReference>
<dbReference type="OrthoDB" id="6049927at2"/>
<feature type="chain" id="PRO_5001871066" description="Peptidase inhibitor I78 family protein" evidence="2">
    <location>
        <begin position="22"/>
        <end position="128"/>
    </location>
</feature>
<dbReference type="RefSeq" id="WP_051240112.1">
    <property type="nucleotide sequence ID" value="NZ_AUFF01000012.1"/>
</dbReference>
<accession>A0A091BCZ0</accession>
<reference evidence="3 4" key="1">
    <citation type="submission" date="2013-09" db="EMBL/GenBank/DDBJ databases">
        <title>Genome sequencing of Arenimonas composti.</title>
        <authorList>
            <person name="Chen F."/>
            <person name="Wang G."/>
        </authorList>
    </citation>
    <scope>NUCLEOTIDE SEQUENCE [LARGE SCALE GENOMIC DNA]</scope>
    <source>
        <strain evidence="3 4">TR7-09</strain>
    </source>
</reference>
<dbReference type="PANTHER" id="PTHR39600:SF1">
    <property type="entry name" value="PEPTIDASE INHIBITOR I78 FAMILY PROTEIN"/>
    <property type="match status" value="1"/>
</dbReference>
<dbReference type="STRING" id="1121013.GCA_000426365_02715"/>
<gene>
    <name evidence="3" type="ORF">P873_13665</name>
</gene>
<keyword evidence="2" id="KW-0732">Signal</keyword>
<protein>
    <recommendedName>
        <fullName evidence="5">Peptidase inhibitor I78 family protein</fullName>
    </recommendedName>
</protein>
<dbReference type="Pfam" id="PF11720">
    <property type="entry name" value="Inhibitor_I78"/>
    <property type="match status" value="1"/>
</dbReference>
<proteinExistence type="predicted"/>
<dbReference type="PANTHER" id="PTHR39600">
    <property type="entry name" value="PEPTIDASE INHIBITOR I78 FAMILY PROTEIN"/>
    <property type="match status" value="1"/>
</dbReference>
<dbReference type="Proteomes" id="UP000029391">
    <property type="component" value="Unassembled WGS sequence"/>
</dbReference>
<evidence type="ECO:0000313" key="4">
    <source>
        <dbReference type="Proteomes" id="UP000029391"/>
    </source>
</evidence>
<dbReference type="InterPro" id="IPR021719">
    <property type="entry name" value="Prot_inh_I78"/>
</dbReference>
<comment type="caution">
    <text evidence="3">The sequence shown here is derived from an EMBL/GenBank/DDBJ whole genome shotgun (WGS) entry which is preliminary data.</text>
</comment>
<dbReference type="PROSITE" id="PS51257">
    <property type="entry name" value="PROKAR_LIPOPROTEIN"/>
    <property type="match status" value="1"/>
</dbReference>
<feature type="compositionally biased region" description="Pro residues" evidence="1">
    <location>
        <begin position="25"/>
        <end position="47"/>
    </location>
</feature>
<dbReference type="eggNOG" id="ENOG50339MI">
    <property type="taxonomic scope" value="Bacteria"/>
</dbReference>
<sequence length="128" mass="13390">MTPLRLPLLLLATAMSLGACASGPAEPPPADSAPAPAPVPEPEPTPMPRAEDKPEPAPATPSVCDSGPAAWAVGLLLDTNLIERIRVATGSEGVRVLKPGMMATMDYREDRVNIDVDGDDRVLRVRCG</sequence>
<feature type="signal peptide" evidence="2">
    <location>
        <begin position="1"/>
        <end position="21"/>
    </location>
</feature>
<keyword evidence="4" id="KW-1185">Reference proteome</keyword>
<name>A0A091BCZ0_9GAMM</name>
<dbReference type="Gene3D" id="3.30.10.10">
    <property type="entry name" value="Trypsin Inhibitor V, subunit A"/>
    <property type="match status" value="1"/>
</dbReference>
<evidence type="ECO:0008006" key="5">
    <source>
        <dbReference type="Google" id="ProtNLM"/>
    </source>
</evidence>
<evidence type="ECO:0000313" key="3">
    <source>
        <dbReference type="EMBL" id="KFN48699.1"/>
    </source>
</evidence>